<dbReference type="Pfam" id="PF13361">
    <property type="entry name" value="UvrD_C"/>
    <property type="match status" value="1"/>
</dbReference>
<dbReference type="EC" id="5.6.2.4" evidence="7"/>
<dbReference type="InterPro" id="IPR027417">
    <property type="entry name" value="P-loop_NTPase"/>
</dbReference>
<keyword evidence="4" id="KW-0067">ATP-binding</keyword>
<dbReference type="InterPro" id="IPR000212">
    <property type="entry name" value="DNA_helicase_UvrD/REP"/>
</dbReference>
<dbReference type="GO" id="GO:0000725">
    <property type="term" value="P:recombinational repair"/>
    <property type="evidence" value="ECO:0007669"/>
    <property type="project" value="TreeGrafter"/>
</dbReference>
<comment type="catalytic activity">
    <reaction evidence="8">
        <text>ATP + H2O = ADP + phosphate + H(+)</text>
        <dbReference type="Rhea" id="RHEA:13065"/>
        <dbReference type="ChEBI" id="CHEBI:15377"/>
        <dbReference type="ChEBI" id="CHEBI:15378"/>
        <dbReference type="ChEBI" id="CHEBI:30616"/>
        <dbReference type="ChEBI" id="CHEBI:43474"/>
        <dbReference type="ChEBI" id="CHEBI:456216"/>
        <dbReference type="EC" id="5.6.2.4"/>
    </reaction>
</comment>
<evidence type="ECO:0000313" key="11">
    <source>
        <dbReference type="EMBL" id="KKL51513.1"/>
    </source>
</evidence>
<feature type="domain" description="UvrD-like helicase C-terminal" evidence="10">
    <location>
        <begin position="314"/>
        <end position="571"/>
    </location>
</feature>
<dbReference type="GO" id="GO:0043138">
    <property type="term" value="F:3'-5' DNA helicase activity"/>
    <property type="evidence" value="ECO:0007669"/>
    <property type="project" value="UniProtKB-EC"/>
</dbReference>
<sequence length="580" mass="66687">ISYAIKKMKGPEDFLKLLARARAGDIRIVPDLEKPQLLALDPFRSSFSKLKKRWPACRDNMENLLKSDSLRGNVYGSRNPDRKRPDMTGRDAKVLSIVLAMDRLTNDKNIGFPLFKEFQLITYTKLMKSVKKNQVPPSHDFLNICEELYEIATRLEDEMNQYLIFLKKKLFEYVGVELLSRKMSRNVQFFDDLITRVQKSLQNKKRSALATALRQKYKAALVDEFQDTDSIQNDIFSKIFSFKNSILFMIGDPKQAIYGFRGADIFSYLNAAANADTKYTLIENWRSVPGLITAVNTLFSNIKAPFVFKEIAFEKGRSAKTANQRMKMTEAPLKLWFIKSDGARPINKTDAVQRIAAQVTREISRLITRDESAFKPEDIAVLVRTNRQAQMMKTCLSVERIPSVLLGAENIFDSHEARELESVLTGIASPGNGRLLRAAMVTDMIGINGNDFDTLDADSLWWRTLISNFKEYSEVWSQAGFIRMFRLFMAKEQVRSRLLSFEDGERRLTNLLHLAEIFHQESDKHNKGMEGLIKWLSEQRDPASPRLEEHQLRLESDENAVRIVTTHKSKGLEYDVVFYP</sequence>
<gene>
    <name evidence="11" type="ORF">LCGC14_2294740</name>
</gene>
<dbReference type="PROSITE" id="PS51217">
    <property type="entry name" value="UVRD_HELICASE_CTER"/>
    <property type="match status" value="1"/>
</dbReference>
<comment type="caution">
    <text evidence="11">The sequence shown here is derived from an EMBL/GenBank/DDBJ whole genome shotgun (WGS) entry which is preliminary data.</text>
</comment>
<evidence type="ECO:0000259" key="9">
    <source>
        <dbReference type="PROSITE" id="PS51198"/>
    </source>
</evidence>
<dbReference type="EMBL" id="LAZR01032222">
    <property type="protein sequence ID" value="KKL51513.1"/>
    <property type="molecule type" value="Genomic_DNA"/>
</dbReference>
<reference evidence="11" key="1">
    <citation type="journal article" date="2015" name="Nature">
        <title>Complex archaea that bridge the gap between prokaryotes and eukaryotes.</title>
        <authorList>
            <person name="Spang A."/>
            <person name="Saw J.H."/>
            <person name="Jorgensen S.L."/>
            <person name="Zaremba-Niedzwiedzka K."/>
            <person name="Martijn J."/>
            <person name="Lind A.E."/>
            <person name="van Eijk R."/>
            <person name="Schleper C."/>
            <person name="Guy L."/>
            <person name="Ettema T.J."/>
        </authorList>
    </citation>
    <scope>NUCLEOTIDE SEQUENCE</scope>
</reference>
<evidence type="ECO:0000256" key="5">
    <source>
        <dbReference type="ARBA" id="ARBA00023235"/>
    </source>
</evidence>
<dbReference type="Pfam" id="PF00580">
    <property type="entry name" value="UvrD-helicase"/>
    <property type="match status" value="1"/>
</dbReference>
<name>A0A0F9CQ66_9ZZZZ</name>
<protein>
    <recommendedName>
        <fullName evidence="7">DNA 3'-5' helicase</fullName>
        <ecNumber evidence="7">5.6.2.4</ecNumber>
    </recommendedName>
</protein>
<keyword evidence="1" id="KW-0547">Nucleotide-binding</keyword>
<evidence type="ECO:0000256" key="2">
    <source>
        <dbReference type="ARBA" id="ARBA00022801"/>
    </source>
</evidence>
<evidence type="ECO:0000256" key="6">
    <source>
        <dbReference type="ARBA" id="ARBA00034617"/>
    </source>
</evidence>
<evidence type="ECO:0000256" key="3">
    <source>
        <dbReference type="ARBA" id="ARBA00022806"/>
    </source>
</evidence>
<dbReference type="GO" id="GO:0009338">
    <property type="term" value="C:exodeoxyribonuclease V complex"/>
    <property type="evidence" value="ECO:0007669"/>
    <property type="project" value="TreeGrafter"/>
</dbReference>
<dbReference type="PROSITE" id="PS51198">
    <property type="entry name" value="UVRD_HELICASE_ATP_BIND"/>
    <property type="match status" value="1"/>
</dbReference>
<evidence type="ECO:0000259" key="10">
    <source>
        <dbReference type="PROSITE" id="PS51217"/>
    </source>
</evidence>
<dbReference type="GO" id="GO:0005829">
    <property type="term" value="C:cytosol"/>
    <property type="evidence" value="ECO:0007669"/>
    <property type="project" value="TreeGrafter"/>
</dbReference>
<evidence type="ECO:0000256" key="7">
    <source>
        <dbReference type="ARBA" id="ARBA00034808"/>
    </source>
</evidence>
<evidence type="ECO:0000256" key="1">
    <source>
        <dbReference type="ARBA" id="ARBA00022741"/>
    </source>
</evidence>
<dbReference type="InterPro" id="IPR014016">
    <property type="entry name" value="UvrD-like_ATP-bd"/>
</dbReference>
<comment type="catalytic activity">
    <reaction evidence="6">
        <text>Couples ATP hydrolysis with the unwinding of duplex DNA by translocating in the 3'-5' direction.</text>
        <dbReference type="EC" id="5.6.2.4"/>
    </reaction>
</comment>
<feature type="domain" description="UvrD-like helicase ATP-binding" evidence="9">
    <location>
        <begin position="1"/>
        <end position="288"/>
    </location>
</feature>
<feature type="non-terminal residue" evidence="11">
    <location>
        <position position="580"/>
    </location>
</feature>
<dbReference type="AlphaFoldDB" id="A0A0F9CQ66"/>
<dbReference type="GO" id="GO:0005524">
    <property type="term" value="F:ATP binding"/>
    <property type="evidence" value="ECO:0007669"/>
    <property type="project" value="UniProtKB-KW"/>
</dbReference>
<dbReference type="InterPro" id="IPR014017">
    <property type="entry name" value="DNA_helicase_UvrD-like_C"/>
</dbReference>
<accession>A0A0F9CQ66</accession>
<organism evidence="11">
    <name type="scientific">marine sediment metagenome</name>
    <dbReference type="NCBI Taxonomy" id="412755"/>
    <lineage>
        <taxon>unclassified sequences</taxon>
        <taxon>metagenomes</taxon>
        <taxon>ecological metagenomes</taxon>
    </lineage>
</organism>
<dbReference type="GO" id="GO:0003677">
    <property type="term" value="F:DNA binding"/>
    <property type="evidence" value="ECO:0007669"/>
    <property type="project" value="InterPro"/>
</dbReference>
<proteinExistence type="predicted"/>
<dbReference type="Gene3D" id="1.10.486.10">
    <property type="entry name" value="PCRA, domain 4"/>
    <property type="match status" value="1"/>
</dbReference>
<keyword evidence="3" id="KW-0347">Helicase</keyword>
<dbReference type="GO" id="GO:0016787">
    <property type="term" value="F:hydrolase activity"/>
    <property type="evidence" value="ECO:0007669"/>
    <property type="project" value="UniProtKB-KW"/>
</dbReference>
<dbReference type="PANTHER" id="PTHR11070:SF23">
    <property type="entry name" value="RECBCD ENZYME SUBUNIT RECB"/>
    <property type="match status" value="1"/>
</dbReference>
<evidence type="ECO:0000256" key="8">
    <source>
        <dbReference type="ARBA" id="ARBA00048988"/>
    </source>
</evidence>
<dbReference type="PANTHER" id="PTHR11070">
    <property type="entry name" value="UVRD / RECB / PCRA DNA HELICASE FAMILY MEMBER"/>
    <property type="match status" value="1"/>
</dbReference>
<dbReference type="Gene3D" id="3.40.50.300">
    <property type="entry name" value="P-loop containing nucleotide triphosphate hydrolases"/>
    <property type="match status" value="2"/>
</dbReference>
<dbReference type="SUPFAM" id="SSF52540">
    <property type="entry name" value="P-loop containing nucleoside triphosphate hydrolases"/>
    <property type="match status" value="1"/>
</dbReference>
<keyword evidence="2" id="KW-0378">Hydrolase</keyword>
<evidence type="ECO:0000256" key="4">
    <source>
        <dbReference type="ARBA" id="ARBA00022840"/>
    </source>
</evidence>
<feature type="non-terminal residue" evidence="11">
    <location>
        <position position="1"/>
    </location>
</feature>
<keyword evidence="5" id="KW-0413">Isomerase</keyword>